<name>A0A9X1RY09_9FLAO</name>
<reference evidence="15" key="1">
    <citation type="submission" date="2021-10" db="EMBL/GenBank/DDBJ databases">
        <title>Gramella sp. ASW11-100T, isolated from marine sediment.</title>
        <authorList>
            <person name="Xia C."/>
        </authorList>
    </citation>
    <scope>NUCLEOTIDE SEQUENCE</scope>
    <source>
        <strain evidence="15">ASW11-100</strain>
    </source>
</reference>
<dbReference type="PANTHER" id="PTHR30069:SF29">
    <property type="entry name" value="HEMOGLOBIN AND HEMOGLOBIN-HAPTOGLOBIN-BINDING PROTEIN 1-RELATED"/>
    <property type="match status" value="1"/>
</dbReference>
<evidence type="ECO:0000259" key="13">
    <source>
        <dbReference type="Pfam" id="PF00593"/>
    </source>
</evidence>
<dbReference type="RefSeq" id="WP_229340468.1">
    <property type="nucleotide sequence ID" value="NZ_JAJBZG010000005.1"/>
</dbReference>
<comment type="subcellular location">
    <subcellularLocation>
        <location evidence="1 10">Cell outer membrane</location>
        <topology evidence="1 10">Multi-pass membrane protein</topology>
    </subcellularLocation>
</comment>
<dbReference type="InterPro" id="IPR023996">
    <property type="entry name" value="TonB-dep_OMP_SusC/RagA"/>
</dbReference>
<dbReference type="FunFam" id="2.60.40.1120:FF:000003">
    <property type="entry name" value="Outer membrane protein Omp121"/>
    <property type="match status" value="1"/>
</dbReference>
<dbReference type="Gene3D" id="2.170.130.10">
    <property type="entry name" value="TonB-dependent receptor, plug domain"/>
    <property type="match status" value="1"/>
</dbReference>
<dbReference type="Pfam" id="PF13715">
    <property type="entry name" value="CarbopepD_reg_2"/>
    <property type="match status" value="1"/>
</dbReference>
<dbReference type="AlphaFoldDB" id="A0A9X1RY09"/>
<dbReference type="GO" id="GO:0015344">
    <property type="term" value="F:siderophore uptake transmembrane transporter activity"/>
    <property type="evidence" value="ECO:0007669"/>
    <property type="project" value="TreeGrafter"/>
</dbReference>
<dbReference type="GO" id="GO:0044718">
    <property type="term" value="P:siderophore transmembrane transport"/>
    <property type="evidence" value="ECO:0007669"/>
    <property type="project" value="TreeGrafter"/>
</dbReference>
<evidence type="ECO:0000256" key="10">
    <source>
        <dbReference type="PROSITE-ProRule" id="PRU01360"/>
    </source>
</evidence>
<evidence type="ECO:0000256" key="4">
    <source>
        <dbReference type="ARBA" id="ARBA00022692"/>
    </source>
</evidence>
<dbReference type="NCBIfam" id="TIGR04057">
    <property type="entry name" value="SusC_RagA_signa"/>
    <property type="match status" value="1"/>
</dbReference>
<keyword evidence="3 10" id="KW-1134">Transmembrane beta strand</keyword>
<dbReference type="Proteomes" id="UP001139414">
    <property type="component" value="Unassembled WGS sequence"/>
</dbReference>
<proteinExistence type="inferred from homology"/>
<comment type="similarity">
    <text evidence="10 11">Belongs to the TonB-dependent receptor family.</text>
</comment>
<dbReference type="PANTHER" id="PTHR30069">
    <property type="entry name" value="TONB-DEPENDENT OUTER MEMBRANE RECEPTOR"/>
    <property type="match status" value="1"/>
</dbReference>
<dbReference type="GO" id="GO:0009279">
    <property type="term" value="C:cell outer membrane"/>
    <property type="evidence" value="ECO:0007669"/>
    <property type="project" value="UniProtKB-SubCell"/>
</dbReference>
<evidence type="ECO:0000313" key="16">
    <source>
        <dbReference type="Proteomes" id="UP001139414"/>
    </source>
</evidence>
<keyword evidence="8 15" id="KW-0675">Receptor</keyword>
<keyword evidence="7 10" id="KW-0472">Membrane</keyword>
<dbReference type="InterPro" id="IPR008969">
    <property type="entry name" value="CarboxyPept-like_regulatory"/>
</dbReference>
<evidence type="ECO:0000256" key="7">
    <source>
        <dbReference type="ARBA" id="ARBA00023136"/>
    </source>
</evidence>
<dbReference type="SUPFAM" id="SSF49464">
    <property type="entry name" value="Carboxypeptidase regulatory domain-like"/>
    <property type="match status" value="1"/>
</dbReference>
<evidence type="ECO:0000256" key="6">
    <source>
        <dbReference type="ARBA" id="ARBA00023077"/>
    </source>
</evidence>
<dbReference type="EMBL" id="JAJBZG010000005">
    <property type="protein sequence ID" value="MCB7481477.1"/>
    <property type="molecule type" value="Genomic_DNA"/>
</dbReference>
<evidence type="ECO:0000256" key="8">
    <source>
        <dbReference type="ARBA" id="ARBA00023170"/>
    </source>
</evidence>
<dbReference type="Gene3D" id="2.60.40.1120">
    <property type="entry name" value="Carboxypeptidase-like, regulatory domain"/>
    <property type="match status" value="1"/>
</dbReference>
<organism evidence="15 16">
    <name type="scientific">Christiangramia sediminis</name>
    <dbReference type="NCBI Taxonomy" id="2881336"/>
    <lineage>
        <taxon>Bacteria</taxon>
        <taxon>Pseudomonadati</taxon>
        <taxon>Bacteroidota</taxon>
        <taxon>Flavobacteriia</taxon>
        <taxon>Flavobacteriales</taxon>
        <taxon>Flavobacteriaceae</taxon>
        <taxon>Christiangramia</taxon>
    </lineage>
</organism>
<evidence type="ECO:0000313" key="15">
    <source>
        <dbReference type="EMBL" id="MCB7481477.1"/>
    </source>
</evidence>
<dbReference type="InterPro" id="IPR037066">
    <property type="entry name" value="Plug_dom_sf"/>
</dbReference>
<evidence type="ECO:0000259" key="14">
    <source>
        <dbReference type="Pfam" id="PF07715"/>
    </source>
</evidence>
<keyword evidence="4 10" id="KW-0812">Transmembrane</keyword>
<protein>
    <submittedName>
        <fullName evidence="15">TonB-dependent receptor</fullName>
    </submittedName>
</protein>
<dbReference type="Pfam" id="PF00593">
    <property type="entry name" value="TonB_dep_Rec_b-barrel"/>
    <property type="match status" value="1"/>
</dbReference>
<dbReference type="InterPro" id="IPR000531">
    <property type="entry name" value="Beta-barrel_TonB"/>
</dbReference>
<evidence type="ECO:0000256" key="11">
    <source>
        <dbReference type="RuleBase" id="RU003357"/>
    </source>
</evidence>
<evidence type="ECO:0000256" key="1">
    <source>
        <dbReference type="ARBA" id="ARBA00004571"/>
    </source>
</evidence>
<keyword evidence="5 12" id="KW-0732">Signal</keyword>
<comment type="caution">
    <text evidence="15">The sequence shown here is derived from an EMBL/GenBank/DDBJ whole genome shotgun (WGS) entry which is preliminary data.</text>
</comment>
<feature type="signal peptide" evidence="12">
    <location>
        <begin position="1"/>
        <end position="22"/>
    </location>
</feature>
<keyword evidence="2 10" id="KW-0813">Transport</keyword>
<dbReference type="InterPro" id="IPR039426">
    <property type="entry name" value="TonB-dep_rcpt-like"/>
</dbReference>
<feature type="domain" description="TonB-dependent receptor plug" evidence="14">
    <location>
        <begin position="116"/>
        <end position="235"/>
    </location>
</feature>
<feature type="domain" description="TonB-dependent receptor-like beta-barrel" evidence="13">
    <location>
        <begin position="427"/>
        <end position="868"/>
    </location>
</feature>
<dbReference type="SUPFAM" id="SSF56935">
    <property type="entry name" value="Porins"/>
    <property type="match status" value="1"/>
</dbReference>
<dbReference type="Pfam" id="PF07715">
    <property type="entry name" value="Plug"/>
    <property type="match status" value="1"/>
</dbReference>
<dbReference type="InterPro" id="IPR036942">
    <property type="entry name" value="Beta-barrel_TonB_sf"/>
</dbReference>
<evidence type="ECO:0000256" key="5">
    <source>
        <dbReference type="ARBA" id="ARBA00022729"/>
    </source>
</evidence>
<sequence>MKKRLHGFLTLLLVLVVQISFAQQKTVSGTVVDEDGLPVPGVTVMVQGTGEGTQTDFDGNYSISVNQGQRLVFSFVGFVSQEIPVGTSSVLDVTMQTDVGKLEEVVVLGYSTKGVEEVTGSSVTIGGDEVAQIPVPSVEQALQGKVAGVQISMSSGTPGSTQDVRIRGLSSLALNNEPLYVIDGVPVVNNNNSGSANLSSLNPLATINSQDIESITVLKDASATAAYGARGSNGVIVITTKSGSSGETKFSFNSTVGFQNDAYNEREYLTGQQRYDLLIESLVNSYGANGVNGDFGFTDGNALQLGVDFGILDPDVLDFDPAVDGYNWDQNIKNEDALTQNYTFSATGGDEKSNFYASLGYNKTEATVKSVDFERLNGSFSFERELRDNLDLSTSINVSNIRQNPILEQGSFFSNPFITRTLMSPFNSRFNDDGTENIDLKFGSLPNIFYVLENNFNRNMLTRAISNTKLDWELFDGLTFSNRISLDYQLTEYKSFINRYEGDAEDLNGYAESSDEKNFNWVYQGSLNYVFTLGKDHNFDATALFEYQNNQNSYLYGYGENFPTDGLINIASASANFDAFSSFSDWINSSYLALLNYNYAGKYVLDLTYRREGSSRFAPGNRYGDFGSVGAAWNIHREEFMNNDIFNTLRLRGSYGITGNNSVDINAYQALLAFGGDYNANGAATPSQFGNPDLEWEKGKTYDVGVNFGMFDSRLTGSFAYYNRTTSDLLQNVPLSLTTGFSGQDRNVGEMENSGIEAQLTYEVIRTQDFLWSVNGNYATVDNEVTELALGADGEPLDPLAGSSYKTTREGLPAAAWFMRTYAGVDTQTGLPTWYVNGVDGEVTSNYNAAERVYQGASALPTYSGGFGTRVQYKGFFAEANAYFAGGHKIYEQYAQFYLRTNSFTLGTYNGAQELLDRWQQPGDVTDVPQLAFGGSNNFHTTNSRHLFDGDYIRLKNVALGYSLPSTWAQSVGIDGLSLTLRGTNIATWVKDDGLKLDPEVRANGYTTLTTPPVESYTLSVNVNF</sequence>
<accession>A0A9X1RY09</accession>
<evidence type="ECO:0000256" key="9">
    <source>
        <dbReference type="ARBA" id="ARBA00023237"/>
    </source>
</evidence>
<keyword evidence="16" id="KW-1185">Reference proteome</keyword>
<feature type="chain" id="PRO_5040965976" evidence="12">
    <location>
        <begin position="23"/>
        <end position="1025"/>
    </location>
</feature>
<evidence type="ECO:0000256" key="3">
    <source>
        <dbReference type="ARBA" id="ARBA00022452"/>
    </source>
</evidence>
<evidence type="ECO:0000256" key="2">
    <source>
        <dbReference type="ARBA" id="ARBA00022448"/>
    </source>
</evidence>
<dbReference type="InterPro" id="IPR012910">
    <property type="entry name" value="Plug_dom"/>
</dbReference>
<gene>
    <name evidence="15" type="ORF">LGQ90_09420</name>
</gene>
<dbReference type="PROSITE" id="PS52016">
    <property type="entry name" value="TONB_DEPENDENT_REC_3"/>
    <property type="match status" value="1"/>
</dbReference>
<dbReference type="Gene3D" id="2.40.170.20">
    <property type="entry name" value="TonB-dependent receptor, beta-barrel domain"/>
    <property type="match status" value="1"/>
</dbReference>
<evidence type="ECO:0000256" key="12">
    <source>
        <dbReference type="SAM" id="SignalP"/>
    </source>
</evidence>
<keyword evidence="6 11" id="KW-0798">TonB box</keyword>
<dbReference type="NCBIfam" id="TIGR04056">
    <property type="entry name" value="OMP_RagA_SusC"/>
    <property type="match status" value="1"/>
</dbReference>
<dbReference type="InterPro" id="IPR023997">
    <property type="entry name" value="TonB-dep_OMP_SusC/RagA_CS"/>
</dbReference>
<keyword evidence="9 10" id="KW-0998">Cell outer membrane</keyword>